<accession>A0A1G4QB26</accession>
<feature type="transmembrane region" description="Helical" evidence="7">
    <location>
        <begin position="61"/>
        <end position="78"/>
    </location>
</feature>
<evidence type="ECO:0000256" key="3">
    <source>
        <dbReference type="ARBA" id="ARBA00022692"/>
    </source>
</evidence>
<keyword evidence="2" id="KW-1003">Cell membrane</keyword>
<feature type="domain" description="ComEC/Rec2-related protein" evidence="8">
    <location>
        <begin position="279"/>
        <end position="562"/>
    </location>
</feature>
<dbReference type="InterPro" id="IPR052159">
    <property type="entry name" value="Competence_DNA_uptake"/>
</dbReference>
<keyword evidence="3 7" id="KW-0812">Transmembrane</keyword>
<dbReference type="Pfam" id="PF03772">
    <property type="entry name" value="Competence"/>
    <property type="match status" value="1"/>
</dbReference>
<name>A0A1G4QB26_9HYPH</name>
<dbReference type="PANTHER" id="PTHR30619">
    <property type="entry name" value="DNA INTERNALIZATION/COMPETENCE PROTEIN COMEC/REC2"/>
    <property type="match status" value="1"/>
</dbReference>
<feature type="domain" description="DUF4131" evidence="9">
    <location>
        <begin position="84"/>
        <end position="233"/>
    </location>
</feature>
<dbReference type="Pfam" id="PF13567">
    <property type="entry name" value="DUF4131"/>
    <property type="match status" value="1"/>
</dbReference>
<evidence type="ECO:0000259" key="9">
    <source>
        <dbReference type="Pfam" id="PF13567"/>
    </source>
</evidence>
<proteinExistence type="predicted"/>
<dbReference type="Proteomes" id="UP000198889">
    <property type="component" value="Unassembled WGS sequence"/>
</dbReference>
<evidence type="ECO:0000256" key="7">
    <source>
        <dbReference type="SAM" id="Phobius"/>
    </source>
</evidence>
<feature type="transmembrane region" description="Helical" evidence="7">
    <location>
        <begin position="564"/>
        <end position="582"/>
    </location>
</feature>
<evidence type="ECO:0000256" key="2">
    <source>
        <dbReference type="ARBA" id="ARBA00022475"/>
    </source>
</evidence>
<dbReference type="NCBIfam" id="TIGR00360">
    <property type="entry name" value="ComEC_N-term"/>
    <property type="match status" value="1"/>
</dbReference>
<dbReference type="EMBL" id="FMTP01000001">
    <property type="protein sequence ID" value="SCW41661.1"/>
    <property type="molecule type" value="Genomic_DNA"/>
</dbReference>
<gene>
    <name evidence="10" type="ORF">SAMN05660859_1078</name>
</gene>
<keyword evidence="11" id="KW-1185">Reference proteome</keyword>
<comment type="subcellular location">
    <subcellularLocation>
        <location evidence="1">Cell membrane</location>
        <topology evidence="1">Multi-pass membrane protein</topology>
    </subcellularLocation>
</comment>
<dbReference type="AlphaFoldDB" id="A0A1G4QB26"/>
<evidence type="ECO:0000259" key="8">
    <source>
        <dbReference type="Pfam" id="PF03772"/>
    </source>
</evidence>
<evidence type="ECO:0000256" key="4">
    <source>
        <dbReference type="ARBA" id="ARBA00022989"/>
    </source>
</evidence>
<feature type="transmembrane region" description="Helical" evidence="7">
    <location>
        <begin position="84"/>
        <end position="102"/>
    </location>
</feature>
<dbReference type="PANTHER" id="PTHR30619:SF1">
    <property type="entry name" value="RECOMBINATION PROTEIN 2"/>
    <property type="match status" value="1"/>
</dbReference>
<dbReference type="STRING" id="177413.SAMN05660859_1078"/>
<evidence type="ECO:0000256" key="1">
    <source>
        <dbReference type="ARBA" id="ARBA00004651"/>
    </source>
</evidence>
<feature type="transmembrane region" description="Helical" evidence="7">
    <location>
        <begin position="411"/>
        <end position="435"/>
    </location>
</feature>
<feature type="transmembrane region" description="Helical" evidence="7">
    <location>
        <begin position="541"/>
        <end position="559"/>
    </location>
</feature>
<evidence type="ECO:0000313" key="11">
    <source>
        <dbReference type="Proteomes" id="UP000198889"/>
    </source>
</evidence>
<sequence>MHEPPQLGPGDAPRPRARTVVLGQRQARGHPDKWRLPDLSLAGLWQGAATALTRELDDRRGFLFLPIGFAAGAALYFAAPQEPLPSAGFVPALAFAGLALLARARPFAFHLLALLAVIAAGFAVAALQVQLMAHPVLGTTLNAVEVRGYVEAAELRPRGSRITLAVTGMERAREVPTRVRVTLAGREPPAVGSHVTLRATLGPPPGPSYPGGFDFGRAIWLDGIGATGYALGRPQLRPASVAPPPGLALTTWLDGTRRAIAARIRAALPGEEGGVAVALVTGLRDAVPESIEESMRISGLSHVLSISGLHMALVASTVFFLARALLALMPDLALHRPIKAWAALPAMLSASFYLLLSGAEVPTQRAYLMTLLVLAGIVLGRPALTLRTLAVAALVLLALSPRAVLDPGAQMSFAATLGLIAAYERFGFLITLPSARAGRWLGMPARYVMALVLASLAAGLATAPYAAYHFQRLAPLSLLANLAAMPVVSFIVMPAGLAGSILMPFGWDDPAWRLMGWGLARMRDISDLVAALPGADRGVPAMPAASLVLVSLGLIVLCLARTRLVLVAPLLALAGIVTAATAPRPDLLVDAEARTVAVRGRDGALAFMGDRDTGVAGRFAVEQWLSADGQRGRFGARDLTAAAACDPLGCTLPLPDGRLVALSRDRDSLEDDCRLAAVLVTPFAPPLDCAATVVHRDARTAIGGVAGTLMPDGSLALASARPVQGTRPWEPKAPRPPPLTSEPGVGAFSSPGSKKPSWQVATPPPGASGLAEANAAPPLSSSETAPADDDAQ</sequence>
<feature type="transmembrane region" description="Helical" evidence="7">
    <location>
        <begin position="368"/>
        <end position="399"/>
    </location>
</feature>
<feature type="transmembrane region" description="Helical" evidence="7">
    <location>
        <begin position="447"/>
        <end position="467"/>
    </location>
</feature>
<reference evidence="11" key="1">
    <citation type="submission" date="2016-10" db="EMBL/GenBank/DDBJ databases">
        <authorList>
            <person name="Varghese N."/>
            <person name="Submissions S."/>
        </authorList>
    </citation>
    <scope>NUCLEOTIDE SEQUENCE [LARGE SCALE GENOMIC DNA]</scope>
    <source>
        <strain evidence="11">CGMCC 1.1761</strain>
    </source>
</reference>
<evidence type="ECO:0000256" key="5">
    <source>
        <dbReference type="ARBA" id="ARBA00023136"/>
    </source>
</evidence>
<dbReference type="InterPro" id="IPR025405">
    <property type="entry name" value="DUF4131"/>
</dbReference>
<dbReference type="RefSeq" id="WP_091436744.1">
    <property type="nucleotide sequence ID" value="NZ_FMTP01000001.1"/>
</dbReference>
<evidence type="ECO:0000256" key="6">
    <source>
        <dbReference type="SAM" id="MobiDB-lite"/>
    </source>
</evidence>
<evidence type="ECO:0000313" key="10">
    <source>
        <dbReference type="EMBL" id="SCW41661.1"/>
    </source>
</evidence>
<keyword evidence="5 7" id="KW-0472">Membrane</keyword>
<dbReference type="GO" id="GO:0005886">
    <property type="term" value="C:plasma membrane"/>
    <property type="evidence" value="ECO:0007669"/>
    <property type="project" value="UniProtKB-SubCell"/>
</dbReference>
<feature type="transmembrane region" description="Helical" evidence="7">
    <location>
        <begin position="109"/>
        <end position="131"/>
    </location>
</feature>
<organism evidence="10 11">
    <name type="scientific">Ancylobacter rudongensis</name>
    <dbReference type="NCBI Taxonomy" id="177413"/>
    <lineage>
        <taxon>Bacteria</taxon>
        <taxon>Pseudomonadati</taxon>
        <taxon>Pseudomonadota</taxon>
        <taxon>Alphaproteobacteria</taxon>
        <taxon>Hyphomicrobiales</taxon>
        <taxon>Xanthobacteraceae</taxon>
        <taxon>Ancylobacter</taxon>
    </lineage>
</organism>
<dbReference type="InterPro" id="IPR004477">
    <property type="entry name" value="ComEC_N"/>
</dbReference>
<keyword evidence="4 7" id="KW-1133">Transmembrane helix</keyword>
<feature type="region of interest" description="Disordered" evidence="6">
    <location>
        <begin position="720"/>
        <end position="792"/>
    </location>
</feature>
<protein>
    <submittedName>
        <fullName evidence="10">Competence protein ComEC</fullName>
    </submittedName>
</protein>
<feature type="transmembrane region" description="Helical" evidence="7">
    <location>
        <begin position="303"/>
        <end position="326"/>
    </location>
</feature>
<feature type="transmembrane region" description="Helical" evidence="7">
    <location>
        <begin position="338"/>
        <end position="356"/>
    </location>
</feature>
<feature type="transmembrane region" description="Helical" evidence="7">
    <location>
        <begin position="479"/>
        <end position="507"/>
    </location>
</feature>